<accession>A0A0E9S559</accession>
<proteinExistence type="predicted"/>
<reference evidence="1" key="2">
    <citation type="journal article" date="2015" name="Fish Shellfish Immunol.">
        <title>Early steps in the European eel (Anguilla anguilla)-Vibrio vulnificus interaction in the gills: Role of the RtxA13 toxin.</title>
        <authorList>
            <person name="Callol A."/>
            <person name="Pajuelo D."/>
            <person name="Ebbesson L."/>
            <person name="Teles M."/>
            <person name="MacKenzie S."/>
            <person name="Amaro C."/>
        </authorList>
    </citation>
    <scope>NUCLEOTIDE SEQUENCE</scope>
</reference>
<evidence type="ECO:0000313" key="1">
    <source>
        <dbReference type="EMBL" id="JAH36569.1"/>
    </source>
</evidence>
<protein>
    <submittedName>
        <fullName evidence="1">Uncharacterized protein</fullName>
    </submittedName>
</protein>
<dbReference type="EMBL" id="GBXM01072008">
    <property type="protein sequence ID" value="JAH36569.1"/>
    <property type="molecule type" value="Transcribed_RNA"/>
</dbReference>
<reference evidence="1" key="1">
    <citation type="submission" date="2014-11" db="EMBL/GenBank/DDBJ databases">
        <authorList>
            <person name="Amaro Gonzalez C."/>
        </authorList>
    </citation>
    <scope>NUCLEOTIDE SEQUENCE</scope>
</reference>
<organism evidence="1">
    <name type="scientific">Anguilla anguilla</name>
    <name type="common">European freshwater eel</name>
    <name type="synonym">Muraena anguilla</name>
    <dbReference type="NCBI Taxonomy" id="7936"/>
    <lineage>
        <taxon>Eukaryota</taxon>
        <taxon>Metazoa</taxon>
        <taxon>Chordata</taxon>
        <taxon>Craniata</taxon>
        <taxon>Vertebrata</taxon>
        <taxon>Euteleostomi</taxon>
        <taxon>Actinopterygii</taxon>
        <taxon>Neopterygii</taxon>
        <taxon>Teleostei</taxon>
        <taxon>Anguilliformes</taxon>
        <taxon>Anguillidae</taxon>
        <taxon>Anguilla</taxon>
    </lineage>
</organism>
<sequence>MPGHRATSSVRITGGNWGV</sequence>
<dbReference type="AlphaFoldDB" id="A0A0E9S559"/>
<name>A0A0E9S559_ANGAN</name>